<dbReference type="PANTHER" id="PTHR15615">
    <property type="match status" value="1"/>
</dbReference>
<dbReference type="EMBL" id="JASJQH010007023">
    <property type="protein sequence ID" value="KAK9720187.1"/>
    <property type="molecule type" value="Genomic_DNA"/>
</dbReference>
<dbReference type="Gene3D" id="1.10.472.10">
    <property type="entry name" value="Cyclin-like"/>
    <property type="match status" value="1"/>
</dbReference>
<reference evidence="2 3" key="1">
    <citation type="submission" date="2023-04" db="EMBL/GenBank/DDBJ databases">
        <title>Genome of Basidiobolus ranarum AG-B5.</title>
        <authorList>
            <person name="Stajich J.E."/>
            <person name="Carter-House D."/>
            <person name="Gryganskyi A."/>
        </authorList>
    </citation>
    <scope>NUCLEOTIDE SEQUENCE [LARGE SCALE GENOMIC DNA]</scope>
    <source>
        <strain evidence="2 3">AG-B5</strain>
    </source>
</reference>
<sequence>MIIIITTHNNPLPIDHTVFLIQYIWPNNLTNCQTLPLKVFVQEIIRRSRTSFSCCLTALLYIFRVKKEISLRIGALTECVKKKEPVLCGRRMFIASLILATKYLHDRSLANSIWSRLSGLPVKEINENEIAFLSLINYHLYIPCPLFSWWSSLFIDSTRNSRAPVNPISPPVSQVRPERKYSPYSLSHRRDIKSKLDVDSLTPP</sequence>
<evidence type="ECO:0000313" key="2">
    <source>
        <dbReference type="EMBL" id="KAK9720187.1"/>
    </source>
</evidence>
<gene>
    <name evidence="2" type="primary">PCL5_6</name>
    <name evidence="2" type="ORF">K7432_004336</name>
</gene>
<accession>A0ABR2W5R6</accession>
<dbReference type="Proteomes" id="UP001479436">
    <property type="component" value="Unassembled WGS sequence"/>
</dbReference>
<dbReference type="Pfam" id="PF08613">
    <property type="entry name" value="Cyclin"/>
    <property type="match status" value="1"/>
</dbReference>
<evidence type="ECO:0000313" key="3">
    <source>
        <dbReference type="Proteomes" id="UP001479436"/>
    </source>
</evidence>
<comment type="caution">
    <text evidence="2">The sequence shown here is derived from an EMBL/GenBank/DDBJ whole genome shotgun (WGS) entry which is preliminary data.</text>
</comment>
<feature type="region of interest" description="Disordered" evidence="1">
    <location>
        <begin position="166"/>
        <end position="188"/>
    </location>
</feature>
<dbReference type="CDD" id="cd20557">
    <property type="entry name" value="CYCLIN_ScPCL1-like"/>
    <property type="match status" value="1"/>
</dbReference>
<dbReference type="PANTHER" id="PTHR15615:SF36">
    <property type="entry name" value="PHO85 CYCLIN-5"/>
    <property type="match status" value="1"/>
</dbReference>
<keyword evidence="3" id="KW-1185">Reference proteome</keyword>
<organism evidence="2 3">
    <name type="scientific">Basidiobolus ranarum</name>
    <dbReference type="NCBI Taxonomy" id="34480"/>
    <lineage>
        <taxon>Eukaryota</taxon>
        <taxon>Fungi</taxon>
        <taxon>Fungi incertae sedis</taxon>
        <taxon>Zoopagomycota</taxon>
        <taxon>Entomophthoromycotina</taxon>
        <taxon>Basidiobolomycetes</taxon>
        <taxon>Basidiobolales</taxon>
        <taxon>Basidiobolaceae</taxon>
        <taxon>Basidiobolus</taxon>
    </lineage>
</organism>
<proteinExistence type="predicted"/>
<dbReference type="InterPro" id="IPR013922">
    <property type="entry name" value="Cyclin_PHO80-like"/>
</dbReference>
<name>A0ABR2W5R6_9FUNG</name>
<evidence type="ECO:0000256" key="1">
    <source>
        <dbReference type="SAM" id="MobiDB-lite"/>
    </source>
</evidence>
<protein>
    <submittedName>
        <fullName evidence="2">PHO85 cyclin-5</fullName>
    </submittedName>
</protein>